<gene>
    <name evidence="3" type="ORF">psal_cds_916</name>
</gene>
<keyword evidence="2" id="KW-0812">Transmembrane</keyword>
<dbReference type="EMBL" id="KC977571">
    <property type="protein sequence ID" value="AGO85034.1"/>
    <property type="molecule type" value="Genomic_DNA"/>
</dbReference>
<dbReference type="KEGG" id="vg:16606821"/>
<feature type="region of interest" description="Disordered" evidence="1">
    <location>
        <begin position="67"/>
        <end position="103"/>
    </location>
</feature>
<organism evidence="3 4">
    <name type="scientific">Pandoravirus salinus</name>
    <dbReference type="NCBI Taxonomy" id="1349410"/>
    <lineage>
        <taxon>Viruses</taxon>
        <taxon>Pandoravirus</taxon>
    </lineage>
</organism>
<sequence>MNNDPRDPVTAAAVATECHTLADNDRKDPDVARGQATTVPASCETLLSCADTAGFLSDILLEGAASKPCARAPPASARGRCAGRDEDNNNDNGSDNDNSDLDMGRRRRCRRLHDENDRTSTWRHMASMAALALAISILAVVAMRPPPGHEATVPSDAKGHDAVGNATVLGACHCADGYKDAPTIEGRLTIAGSLATCTCTWPVQKATTPFAEIAASWAHDVFANLDGLVEPAKTALVLFALTVAAPLLSLHLVFGA</sequence>
<dbReference type="Proteomes" id="UP000204584">
    <property type="component" value="Segment"/>
</dbReference>
<feature type="transmembrane region" description="Helical" evidence="2">
    <location>
        <begin position="125"/>
        <end position="143"/>
    </location>
</feature>
<feature type="transmembrane region" description="Helical" evidence="2">
    <location>
        <begin position="235"/>
        <end position="254"/>
    </location>
</feature>
<dbReference type="GeneID" id="16606821"/>
<evidence type="ECO:0000256" key="2">
    <source>
        <dbReference type="SAM" id="Phobius"/>
    </source>
</evidence>
<keyword evidence="2" id="KW-1133">Transmembrane helix</keyword>
<reference evidence="3 4" key="1">
    <citation type="journal article" date="2013" name="Science">
        <title>Pandoraviruses: amoeba viruses with genomes up to 2.5 Mb reaching that of parasitic eukaryotes.</title>
        <authorList>
            <person name="Philippe N."/>
            <person name="Legendre M."/>
            <person name="Doutre G."/>
            <person name="Coute Y."/>
            <person name="Poirot O."/>
            <person name="Lescot M."/>
            <person name="Arslan D."/>
            <person name="Seltzer V."/>
            <person name="Bertaux L."/>
            <person name="Bruley C."/>
            <person name="Garin J."/>
            <person name="Claverie J.M."/>
            <person name="Abergel C."/>
        </authorList>
    </citation>
    <scope>NUCLEOTIDE SEQUENCE [LARGE SCALE GENOMIC DNA]</scope>
</reference>
<proteinExistence type="predicted"/>
<evidence type="ECO:0000256" key="1">
    <source>
        <dbReference type="SAM" id="MobiDB-lite"/>
    </source>
</evidence>
<evidence type="ECO:0000313" key="4">
    <source>
        <dbReference type="Proteomes" id="UP000204584"/>
    </source>
</evidence>
<name>S4VWL4_9VIRU</name>
<evidence type="ECO:0000313" key="3">
    <source>
        <dbReference type="EMBL" id="AGO85034.1"/>
    </source>
</evidence>
<protein>
    <submittedName>
        <fullName evidence="3">Uncharacterized protein</fullName>
    </submittedName>
</protein>
<accession>S4VWL4</accession>
<dbReference type="RefSeq" id="YP_008438108.1">
    <property type="nucleotide sequence ID" value="NC_022098.1"/>
</dbReference>
<keyword evidence="4" id="KW-1185">Reference proteome</keyword>
<keyword evidence="2" id="KW-0472">Membrane</keyword>